<name>A0A3N4L234_9PEZI</name>
<proteinExistence type="predicted"/>
<evidence type="ECO:0000313" key="3">
    <source>
        <dbReference type="Proteomes" id="UP000277580"/>
    </source>
</evidence>
<protein>
    <submittedName>
        <fullName evidence="2">Uncharacterized protein</fullName>
    </submittedName>
</protein>
<accession>A0A3N4L234</accession>
<evidence type="ECO:0000313" key="2">
    <source>
        <dbReference type="EMBL" id="RPB15562.1"/>
    </source>
</evidence>
<feature type="region of interest" description="Disordered" evidence="1">
    <location>
        <begin position="164"/>
        <end position="188"/>
    </location>
</feature>
<dbReference type="OrthoDB" id="10338307at2759"/>
<dbReference type="AlphaFoldDB" id="A0A3N4L234"/>
<reference evidence="2 3" key="1">
    <citation type="journal article" date="2018" name="Nat. Ecol. Evol.">
        <title>Pezizomycetes genomes reveal the molecular basis of ectomycorrhizal truffle lifestyle.</title>
        <authorList>
            <person name="Murat C."/>
            <person name="Payen T."/>
            <person name="Noel B."/>
            <person name="Kuo A."/>
            <person name="Morin E."/>
            <person name="Chen J."/>
            <person name="Kohler A."/>
            <person name="Krizsan K."/>
            <person name="Balestrini R."/>
            <person name="Da Silva C."/>
            <person name="Montanini B."/>
            <person name="Hainaut M."/>
            <person name="Levati E."/>
            <person name="Barry K.W."/>
            <person name="Belfiori B."/>
            <person name="Cichocki N."/>
            <person name="Clum A."/>
            <person name="Dockter R.B."/>
            <person name="Fauchery L."/>
            <person name="Guy J."/>
            <person name="Iotti M."/>
            <person name="Le Tacon F."/>
            <person name="Lindquist E.A."/>
            <person name="Lipzen A."/>
            <person name="Malagnac F."/>
            <person name="Mello A."/>
            <person name="Molinier V."/>
            <person name="Miyauchi S."/>
            <person name="Poulain J."/>
            <person name="Riccioni C."/>
            <person name="Rubini A."/>
            <person name="Sitrit Y."/>
            <person name="Splivallo R."/>
            <person name="Traeger S."/>
            <person name="Wang M."/>
            <person name="Zifcakova L."/>
            <person name="Wipf D."/>
            <person name="Zambonelli A."/>
            <person name="Paolocci F."/>
            <person name="Nowrousian M."/>
            <person name="Ottonello S."/>
            <person name="Baldrian P."/>
            <person name="Spatafora J.W."/>
            <person name="Henrissat B."/>
            <person name="Nagy L.G."/>
            <person name="Aury J.M."/>
            <person name="Wincker P."/>
            <person name="Grigoriev I.V."/>
            <person name="Bonfante P."/>
            <person name="Martin F.M."/>
        </authorList>
    </citation>
    <scope>NUCLEOTIDE SEQUENCE [LARGE SCALE GENOMIC DNA]</scope>
    <source>
        <strain evidence="2 3">CCBAS932</strain>
    </source>
</reference>
<dbReference type="InParanoid" id="A0A3N4L234"/>
<feature type="compositionally biased region" description="Basic and acidic residues" evidence="1">
    <location>
        <begin position="173"/>
        <end position="188"/>
    </location>
</feature>
<gene>
    <name evidence="2" type="ORF">P167DRAFT_571215</name>
</gene>
<dbReference type="Proteomes" id="UP000277580">
    <property type="component" value="Unassembled WGS sequence"/>
</dbReference>
<sequence>MAEKRQFLDRLNEKISILDDYCLEDLDDCSARTKVNVEKLKAYTTHVEGRVIEITPREAERYLSKQGQALPKMVKNVSRVGSNPQGAHGVDDHEPMVRTIQQNIRTNPSDRDSMMDTITGSERSRTFKPEYTNPGGSDNTTYNTCSISLEIDIYDTIEIPGGVGEQHQSALAEKQKKTPKPMDAKERPAGNPALEVMEEIIRDIIWLGDSAESLEAVALFDIEGVEHQLMKPRSQKHSNIGTDL</sequence>
<evidence type="ECO:0000256" key="1">
    <source>
        <dbReference type="SAM" id="MobiDB-lite"/>
    </source>
</evidence>
<organism evidence="2 3">
    <name type="scientific">Morchella conica CCBAS932</name>
    <dbReference type="NCBI Taxonomy" id="1392247"/>
    <lineage>
        <taxon>Eukaryota</taxon>
        <taxon>Fungi</taxon>
        <taxon>Dikarya</taxon>
        <taxon>Ascomycota</taxon>
        <taxon>Pezizomycotina</taxon>
        <taxon>Pezizomycetes</taxon>
        <taxon>Pezizales</taxon>
        <taxon>Morchellaceae</taxon>
        <taxon>Morchella</taxon>
    </lineage>
</organism>
<dbReference type="EMBL" id="ML119112">
    <property type="protein sequence ID" value="RPB15562.1"/>
    <property type="molecule type" value="Genomic_DNA"/>
</dbReference>
<keyword evidence="3" id="KW-1185">Reference proteome</keyword>